<protein>
    <submittedName>
        <fullName evidence="2">Cation efflux system protein CusF</fullName>
    </submittedName>
</protein>
<evidence type="ECO:0000313" key="3">
    <source>
        <dbReference type="Proteomes" id="UP000016568"/>
    </source>
</evidence>
<dbReference type="Gene3D" id="2.40.50.320">
    <property type="entry name" value="Copper binding periplasmic protein CusF"/>
    <property type="match status" value="1"/>
</dbReference>
<dbReference type="InterPro" id="IPR021647">
    <property type="entry name" value="CusF_Ec"/>
</dbReference>
<feature type="signal peptide" evidence="1">
    <location>
        <begin position="1"/>
        <end position="18"/>
    </location>
</feature>
<reference evidence="2 3" key="1">
    <citation type="submission" date="2013-09" db="EMBL/GenBank/DDBJ databases">
        <title>Whole genome shotgun sequence of Novosphingobium tardaugens NBRC 16725.</title>
        <authorList>
            <person name="Isaki S."/>
            <person name="Hosoyama A."/>
            <person name="Tsuchikane K."/>
            <person name="Katsumata H."/>
            <person name="Ando Y."/>
            <person name="Yamazaki S."/>
            <person name="Fujita N."/>
        </authorList>
    </citation>
    <scope>NUCLEOTIDE SEQUENCE [LARGE SCALE GENOMIC DNA]</scope>
    <source>
        <strain evidence="2 3">NBRC 16725</strain>
    </source>
</reference>
<accession>U2YMI1</accession>
<dbReference type="EMBL" id="BASZ01000006">
    <property type="protein sequence ID" value="GAD49697.1"/>
    <property type="molecule type" value="Genomic_DNA"/>
</dbReference>
<dbReference type="PROSITE" id="PS51257">
    <property type="entry name" value="PROKAR_LIPOPROTEIN"/>
    <property type="match status" value="1"/>
</dbReference>
<dbReference type="Pfam" id="PF11604">
    <property type="entry name" value="CusF_Ec"/>
    <property type="match status" value="1"/>
</dbReference>
<sequence length="120" mass="12283">MKKTLMIASSLALVASLAACKKAEQPVAAMAATTDHAMDKMAASAAPKTGTGEGKVISVNAATGAISIQHGPIKQLGWPGMTMGFTAKPDLLKGIAVGDKVAFEIKGTGENYEVTSIHKE</sequence>
<dbReference type="InterPro" id="IPR042230">
    <property type="entry name" value="CusF_sf"/>
</dbReference>
<keyword evidence="3" id="KW-1185">Reference proteome</keyword>
<name>U2YMI1_9SPHN</name>
<dbReference type="eggNOG" id="COG5569">
    <property type="taxonomic scope" value="Bacteria"/>
</dbReference>
<evidence type="ECO:0000313" key="2">
    <source>
        <dbReference type="EMBL" id="GAD49697.1"/>
    </source>
</evidence>
<comment type="caution">
    <text evidence="2">The sequence shown here is derived from an EMBL/GenBank/DDBJ whole genome shotgun (WGS) entry which is preliminary data.</text>
</comment>
<dbReference type="RefSeq" id="WP_021690602.1">
    <property type="nucleotide sequence ID" value="NZ_BASZ01000006.1"/>
</dbReference>
<proteinExistence type="predicted"/>
<keyword evidence="1" id="KW-0732">Signal</keyword>
<organism evidence="2 3">
    <name type="scientific">Caenibius tardaugens NBRC 16725</name>
    <dbReference type="NCBI Taxonomy" id="1219035"/>
    <lineage>
        <taxon>Bacteria</taxon>
        <taxon>Pseudomonadati</taxon>
        <taxon>Pseudomonadota</taxon>
        <taxon>Alphaproteobacteria</taxon>
        <taxon>Sphingomonadales</taxon>
        <taxon>Erythrobacteraceae</taxon>
        <taxon>Caenibius</taxon>
    </lineage>
</organism>
<dbReference type="Proteomes" id="UP000016568">
    <property type="component" value="Unassembled WGS sequence"/>
</dbReference>
<gene>
    <name evidence="2" type="primary">cusF</name>
    <name evidence="2" type="ORF">NT2_06_01370</name>
</gene>
<evidence type="ECO:0000256" key="1">
    <source>
        <dbReference type="SAM" id="SignalP"/>
    </source>
</evidence>
<dbReference type="AlphaFoldDB" id="U2YMI1"/>
<feature type="chain" id="PRO_5004637734" evidence="1">
    <location>
        <begin position="19"/>
        <end position="120"/>
    </location>
</feature>